<dbReference type="InterPro" id="IPR029033">
    <property type="entry name" value="His_PPase_superfam"/>
</dbReference>
<dbReference type="Pfam" id="PF00328">
    <property type="entry name" value="His_Phos_2"/>
    <property type="match status" value="1"/>
</dbReference>
<feature type="non-terminal residue" evidence="2">
    <location>
        <position position="1"/>
    </location>
</feature>
<evidence type="ECO:0000313" key="3">
    <source>
        <dbReference type="Proteomes" id="UP000749559"/>
    </source>
</evidence>
<organism evidence="2 3">
    <name type="scientific">Owenia fusiformis</name>
    <name type="common">Polychaete worm</name>
    <dbReference type="NCBI Taxonomy" id="6347"/>
    <lineage>
        <taxon>Eukaryota</taxon>
        <taxon>Metazoa</taxon>
        <taxon>Spiralia</taxon>
        <taxon>Lophotrochozoa</taxon>
        <taxon>Annelida</taxon>
        <taxon>Polychaeta</taxon>
        <taxon>Sedentaria</taxon>
        <taxon>Canalipalpata</taxon>
        <taxon>Sabellida</taxon>
        <taxon>Oweniida</taxon>
        <taxon>Oweniidae</taxon>
        <taxon>Owenia</taxon>
    </lineage>
</organism>
<name>A0A8J1UMF2_OWEFU</name>
<dbReference type="PANTHER" id="PTHR11567">
    <property type="entry name" value="ACID PHOSPHATASE-RELATED"/>
    <property type="match status" value="1"/>
</dbReference>
<evidence type="ECO:0000256" key="1">
    <source>
        <dbReference type="ARBA" id="ARBA00005375"/>
    </source>
</evidence>
<reference evidence="2" key="1">
    <citation type="submission" date="2022-03" db="EMBL/GenBank/DDBJ databases">
        <authorList>
            <person name="Martin C."/>
        </authorList>
    </citation>
    <scope>NUCLEOTIDE SEQUENCE</scope>
</reference>
<comment type="caution">
    <text evidence="2">The sequence shown here is derived from an EMBL/GenBank/DDBJ whole genome shotgun (WGS) entry which is preliminary data.</text>
</comment>
<dbReference type="EMBL" id="CAIIXF020000007">
    <property type="protein sequence ID" value="CAH1788043.1"/>
    <property type="molecule type" value="Genomic_DNA"/>
</dbReference>
<accession>A0A8J1UMF2</accession>
<keyword evidence="3" id="KW-1185">Reference proteome</keyword>
<dbReference type="SUPFAM" id="SSF53254">
    <property type="entry name" value="Phosphoglycerate mutase-like"/>
    <property type="match status" value="1"/>
</dbReference>
<sequence>VAMWMKIFLFSIYFTFILPVASGETTLQLVQVLFRHGDRSQTSSYPTDPYTEADWPQGYGQLSKKGMKQQFNLGRYLRQRYVTEAGFLNPRYKRNEVYVQSTDYDRTIMSATTNLAGLFPPAVQDKWDLDYGWQPIPVHIVTADHIMPLEDVLDYCKKPTDENKADPVWLQRYQENKELYDFIANKSGVTLEPGLPTWQISDQLFCQGQHPELNFKKPEWVNITVLDLLKEDREYKAGLAHSNIDNARMVIGVLLNEMVSNMKCKIYNDSSCNFNTHKFDRIGKQGIKLNMYSAHDTQNLALLAALKIDNTNWPVYCQTVIVELHKRADKYYVELYLRNKTTNFEDTSDAPFNLTIPDCGHSCPFERFVELTSNVTINYETFQALCNPPHSWNLPSKKLLGVIGASVGTSLGVGILLCILCSCWKRQRKVRYQHYREVEMR</sequence>
<dbReference type="PANTHER" id="PTHR11567:SF210">
    <property type="entry name" value="ACID PHOSPHATASE 5-RELATED"/>
    <property type="match status" value="1"/>
</dbReference>
<gene>
    <name evidence="2" type="ORF">OFUS_LOCUS13647</name>
</gene>
<dbReference type="AlphaFoldDB" id="A0A8J1UMF2"/>
<protein>
    <submittedName>
        <fullName evidence="2">Uncharacterized protein</fullName>
    </submittedName>
</protein>
<dbReference type="InterPro" id="IPR000560">
    <property type="entry name" value="His_Pase_clade-2"/>
</dbReference>
<dbReference type="InterPro" id="IPR050645">
    <property type="entry name" value="Histidine_acid_phosphatase"/>
</dbReference>
<proteinExistence type="inferred from homology"/>
<evidence type="ECO:0000313" key="2">
    <source>
        <dbReference type="EMBL" id="CAH1788043.1"/>
    </source>
</evidence>
<dbReference type="CDD" id="cd07061">
    <property type="entry name" value="HP_HAP_like"/>
    <property type="match status" value="1"/>
</dbReference>
<dbReference type="OrthoDB" id="129121at2759"/>
<dbReference type="GO" id="GO:0016791">
    <property type="term" value="F:phosphatase activity"/>
    <property type="evidence" value="ECO:0007669"/>
    <property type="project" value="TreeGrafter"/>
</dbReference>
<comment type="similarity">
    <text evidence="1">Belongs to the histidine acid phosphatase family.</text>
</comment>
<dbReference type="Gene3D" id="3.40.50.1240">
    <property type="entry name" value="Phosphoglycerate mutase-like"/>
    <property type="match status" value="1"/>
</dbReference>
<dbReference type="Proteomes" id="UP000749559">
    <property type="component" value="Unassembled WGS sequence"/>
</dbReference>